<organism evidence="1">
    <name type="scientific">uncultured Eubacteriales bacterium</name>
    <dbReference type="NCBI Taxonomy" id="172733"/>
    <lineage>
        <taxon>Bacteria</taxon>
        <taxon>Bacillati</taxon>
        <taxon>Bacillota</taxon>
        <taxon>Clostridia</taxon>
        <taxon>Eubacteriales</taxon>
        <taxon>environmental samples</taxon>
    </lineage>
</organism>
<evidence type="ECO:0008006" key="2">
    <source>
        <dbReference type="Google" id="ProtNLM"/>
    </source>
</evidence>
<dbReference type="AlphaFoldDB" id="A0A212JTY6"/>
<name>A0A212JTY6_9FIRM</name>
<evidence type="ECO:0000313" key="1">
    <source>
        <dbReference type="EMBL" id="SBW02847.1"/>
    </source>
</evidence>
<dbReference type="EMBL" id="FLUN01000001">
    <property type="protein sequence ID" value="SBW02847.1"/>
    <property type="molecule type" value="Genomic_DNA"/>
</dbReference>
<proteinExistence type="predicted"/>
<gene>
    <name evidence="1" type="ORF">KL86CLO1_11704</name>
</gene>
<sequence length="248" mass="29115">MKLDHLVINVDKKYQTDKNIIDNIRAVGFPYEPKWGKGTGGFKVSNLWIGNEYFEMVRILKSNGGGWIPEWTKRYNRGHRGMICLMLDVENIDEIYLSLKSRNIQVTPPHWLEFKWFFNLLTRRMPWRNCYMPFFEGVEFQIGFQQMQDEKARDFMSQYMIPNSRDNGIFGVNNVIIKGQFTKQDFEMIVSVFGDEISNNSLDETSIKVDLSSTQSIEFVKDNHCQLEVYTDAAKEKAINIENIKIYC</sequence>
<accession>A0A212JTY6</accession>
<reference evidence="1" key="1">
    <citation type="submission" date="2016-04" db="EMBL/GenBank/DDBJ databases">
        <authorList>
            <person name="Evans L.H."/>
            <person name="Alamgir A."/>
            <person name="Owens N."/>
            <person name="Weber N.D."/>
            <person name="Virtaneva K."/>
            <person name="Barbian K."/>
            <person name="Babar A."/>
            <person name="Rosenke K."/>
        </authorList>
    </citation>
    <scope>NUCLEOTIDE SEQUENCE</scope>
    <source>
        <strain evidence="1">86</strain>
    </source>
</reference>
<protein>
    <recommendedName>
        <fullName evidence="2">Glyoxalase-like domain-containing protein</fullName>
    </recommendedName>
</protein>